<evidence type="ECO:0000313" key="3">
    <source>
        <dbReference type="EMBL" id="OJT12758.1"/>
    </source>
</evidence>
<keyword evidence="4" id="KW-1185">Reference proteome</keyword>
<feature type="transmembrane region" description="Helical" evidence="2">
    <location>
        <begin position="48"/>
        <end position="68"/>
    </location>
</feature>
<dbReference type="EMBL" id="MNAD01000448">
    <property type="protein sequence ID" value="OJT12758.1"/>
    <property type="molecule type" value="Genomic_DNA"/>
</dbReference>
<reference evidence="3 4" key="1">
    <citation type="submission" date="2016-10" db="EMBL/GenBank/DDBJ databases">
        <title>Genome sequence of the basidiomycete white-rot fungus Trametes pubescens.</title>
        <authorList>
            <person name="Makela M.R."/>
            <person name="Granchi Z."/>
            <person name="Peng M."/>
            <person name="De Vries R.P."/>
            <person name="Grigoriev I."/>
            <person name="Riley R."/>
            <person name="Hilden K."/>
        </authorList>
    </citation>
    <scope>NUCLEOTIDE SEQUENCE [LARGE SCALE GENOMIC DNA]</scope>
    <source>
        <strain evidence="3 4">FBCC735</strain>
    </source>
</reference>
<comment type="caution">
    <text evidence="3">The sequence shown here is derived from an EMBL/GenBank/DDBJ whole genome shotgun (WGS) entry which is preliminary data.</text>
</comment>
<feature type="transmembrane region" description="Helical" evidence="2">
    <location>
        <begin position="89"/>
        <end position="112"/>
    </location>
</feature>
<keyword evidence="2" id="KW-0812">Transmembrane</keyword>
<sequence length="303" mass="33513">MGACYIAEVASVLTILAISFENFEASALYFLGVQYCVMGDFPTTFRLLWVPILAYDTLLLLLFLYRGCRSTLGCNRKPSYTHDSLLDMVYRHSLLNFLAIFGTYLSCAAIWLTSPLRLYQIPVGFALALSLTNCTRLLLNIRRAYYTGAGDPLLFNIRDIPNTGANTPNMLDAPPSSTSLIALTPPPIPMSPLSATSGFSGETLRERSVTPTKTPRLPAPPKRASTHANAHALRISIATTSSEMIQVAPRCAHEYDRTEEAEAQEGHEEPRAVYVTSNLDTGWWQYELREMRADPEIAPGEAL</sequence>
<evidence type="ECO:0000256" key="1">
    <source>
        <dbReference type="SAM" id="MobiDB-lite"/>
    </source>
</evidence>
<dbReference type="Proteomes" id="UP000184267">
    <property type="component" value="Unassembled WGS sequence"/>
</dbReference>
<evidence type="ECO:0000313" key="4">
    <source>
        <dbReference type="Proteomes" id="UP000184267"/>
    </source>
</evidence>
<evidence type="ECO:0008006" key="5">
    <source>
        <dbReference type="Google" id="ProtNLM"/>
    </source>
</evidence>
<dbReference type="AlphaFoldDB" id="A0A1M2VYU0"/>
<dbReference type="OMA" id="NIRRAYY"/>
<keyword evidence="2" id="KW-1133">Transmembrane helix</keyword>
<evidence type="ECO:0000256" key="2">
    <source>
        <dbReference type="SAM" id="Phobius"/>
    </source>
</evidence>
<name>A0A1M2VYU0_TRAPU</name>
<organism evidence="3 4">
    <name type="scientific">Trametes pubescens</name>
    <name type="common">White-rot fungus</name>
    <dbReference type="NCBI Taxonomy" id="154538"/>
    <lineage>
        <taxon>Eukaryota</taxon>
        <taxon>Fungi</taxon>
        <taxon>Dikarya</taxon>
        <taxon>Basidiomycota</taxon>
        <taxon>Agaricomycotina</taxon>
        <taxon>Agaricomycetes</taxon>
        <taxon>Polyporales</taxon>
        <taxon>Polyporaceae</taxon>
        <taxon>Trametes</taxon>
    </lineage>
</organism>
<protein>
    <recommendedName>
        <fullName evidence="5">Transmembrane protein</fullName>
    </recommendedName>
</protein>
<feature type="region of interest" description="Disordered" evidence="1">
    <location>
        <begin position="194"/>
        <end position="228"/>
    </location>
</feature>
<feature type="transmembrane region" description="Helical" evidence="2">
    <location>
        <begin position="118"/>
        <end position="139"/>
    </location>
</feature>
<dbReference type="OrthoDB" id="3038503at2759"/>
<proteinExistence type="predicted"/>
<accession>A0A1M2VYU0</accession>
<keyword evidence="2" id="KW-0472">Membrane</keyword>
<gene>
    <name evidence="3" type="ORF">TRAPUB_10706</name>
</gene>